<feature type="transmembrane region" description="Helical" evidence="1">
    <location>
        <begin position="6"/>
        <end position="27"/>
    </location>
</feature>
<reference evidence="2" key="1">
    <citation type="submission" date="2021-05" db="EMBL/GenBank/DDBJ databases">
        <authorList>
            <person name="Alioto T."/>
            <person name="Alioto T."/>
            <person name="Gomez Garrido J."/>
        </authorList>
    </citation>
    <scope>NUCLEOTIDE SEQUENCE</scope>
</reference>
<sequence>MKMHSLHTLAITIFVILFIVVLDLRLFHTVSLSPKGLMCTWSWFPSTVHLPDLTFGKQLNVIDHCHELTRTLPCGLKLYFWPSAKQTKNDGPWMFRTNLKKIKLI</sequence>
<proteinExistence type="predicted"/>
<dbReference type="EMBL" id="HBUF01477819">
    <property type="protein sequence ID" value="CAG6744890.1"/>
    <property type="molecule type" value="Transcribed_RNA"/>
</dbReference>
<evidence type="ECO:0000256" key="1">
    <source>
        <dbReference type="SAM" id="Phobius"/>
    </source>
</evidence>
<keyword evidence="1" id="KW-0472">Membrane</keyword>
<name>A0A8D8ZCA4_9HEMI</name>
<evidence type="ECO:0000313" key="2">
    <source>
        <dbReference type="EMBL" id="CAG6744890.1"/>
    </source>
</evidence>
<accession>A0A8D8ZCA4</accession>
<organism evidence="2">
    <name type="scientific">Cacopsylla melanoneura</name>
    <dbReference type="NCBI Taxonomy" id="428564"/>
    <lineage>
        <taxon>Eukaryota</taxon>
        <taxon>Metazoa</taxon>
        <taxon>Ecdysozoa</taxon>
        <taxon>Arthropoda</taxon>
        <taxon>Hexapoda</taxon>
        <taxon>Insecta</taxon>
        <taxon>Pterygota</taxon>
        <taxon>Neoptera</taxon>
        <taxon>Paraneoptera</taxon>
        <taxon>Hemiptera</taxon>
        <taxon>Sternorrhyncha</taxon>
        <taxon>Psylloidea</taxon>
        <taxon>Psyllidae</taxon>
        <taxon>Psyllinae</taxon>
        <taxon>Cacopsylla</taxon>
    </lineage>
</organism>
<keyword evidence="1" id="KW-1133">Transmembrane helix</keyword>
<protein>
    <submittedName>
        <fullName evidence="2">Uncharacterized protein</fullName>
    </submittedName>
</protein>
<dbReference type="AlphaFoldDB" id="A0A8D8ZCA4"/>
<keyword evidence="1" id="KW-0812">Transmembrane</keyword>